<evidence type="ECO:0000256" key="2">
    <source>
        <dbReference type="ARBA" id="ARBA00022980"/>
    </source>
</evidence>
<dbReference type="PANTHER" id="PTHR15893:SF0">
    <property type="entry name" value="LARGE RIBOSOMAL SUBUNIT PROTEIN BL27M"/>
    <property type="match status" value="1"/>
</dbReference>
<dbReference type="GO" id="GO:0006412">
    <property type="term" value="P:translation"/>
    <property type="evidence" value="ECO:0007669"/>
    <property type="project" value="InterPro"/>
</dbReference>
<keyword evidence="3" id="KW-0687">Ribonucleoprotein</keyword>
<comment type="similarity">
    <text evidence="1">Belongs to the bacterial ribosomal protein bL27 family.</text>
</comment>
<dbReference type="Proteomes" id="UP001205105">
    <property type="component" value="Unassembled WGS sequence"/>
</dbReference>
<evidence type="ECO:0000313" key="5">
    <source>
        <dbReference type="EMBL" id="KAI7835643.1"/>
    </source>
</evidence>
<dbReference type="AlphaFoldDB" id="A0AAD5DFR8"/>
<evidence type="ECO:0000256" key="3">
    <source>
        <dbReference type="ARBA" id="ARBA00023274"/>
    </source>
</evidence>
<dbReference type="GO" id="GO:0005840">
    <property type="term" value="C:ribosome"/>
    <property type="evidence" value="ECO:0007669"/>
    <property type="project" value="UniProtKB-KW"/>
</dbReference>
<dbReference type="SUPFAM" id="SSF110324">
    <property type="entry name" value="Ribosomal L27 protein-like"/>
    <property type="match status" value="1"/>
</dbReference>
<evidence type="ECO:0000313" key="6">
    <source>
        <dbReference type="Proteomes" id="UP001205105"/>
    </source>
</evidence>
<feature type="region of interest" description="Disordered" evidence="4">
    <location>
        <begin position="39"/>
        <end position="63"/>
    </location>
</feature>
<accession>A0AAD5DFR8</accession>
<protein>
    <submittedName>
        <fullName evidence="5">Uncharacterized protein</fullName>
    </submittedName>
</protein>
<comment type="caution">
    <text evidence="5">The sequence shown here is derived from an EMBL/GenBank/DDBJ whole genome shotgun (WGS) entry which is preliminary data.</text>
</comment>
<dbReference type="GO" id="GO:1990904">
    <property type="term" value="C:ribonucleoprotein complex"/>
    <property type="evidence" value="ECO:0007669"/>
    <property type="project" value="UniProtKB-KW"/>
</dbReference>
<organism evidence="5 6">
    <name type="scientific">Chlorella ohadii</name>
    <dbReference type="NCBI Taxonomy" id="2649997"/>
    <lineage>
        <taxon>Eukaryota</taxon>
        <taxon>Viridiplantae</taxon>
        <taxon>Chlorophyta</taxon>
        <taxon>core chlorophytes</taxon>
        <taxon>Trebouxiophyceae</taxon>
        <taxon>Chlorellales</taxon>
        <taxon>Chlorellaceae</taxon>
        <taxon>Chlorella clade</taxon>
        <taxon>Chlorella</taxon>
    </lineage>
</organism>
<dbReference type="Pfam" id="PF01016">
    <property type="entry name" value="Ribosomal_L27"/>
    <property type="match status" value="1"/>
</dbReference>
<name>A0AAD5DFR8_9CHLO</name>
<dbReference type="Gene3D" id="2.40.50.100">
    <property type="match status" value="1"/>
</dbReference>
<evidence type="ECO:0000256" key="4">
    <source>
        <dbReference type="SAM" id="MobiDB-lite"/>
    </source>
</evidence>
<dbReference type="GO" id="GO:0003735">
    <property type="term" value="F:structural constituent of ribosome"/>
    <property type="evidence" value="ECO:0007669"/>
    <property type="project" value="InterPro"/>
</dbReference>
<dbReference type="PRINTS" id="PR00063">
    <property type="entry name" value="RIBOSOMALL27"/>
</dbReference>
<proteinExistence type="inferred from homology"/>
<gene>
    <name evidence="5" type="ORF">COHA_010457</name>
</gene>
<sequence length="156" mass="16634">MLASTFTGSKLASSGFLAGQQLQQRASVRQVAVPLTIEAAHKKGSGSTKNGRDSQSKRRGVKVYGGQPVNAGGIIIRQLGTKVHPGKNVGLGRDYTLFSLIDGVVVFDKNSRCSKVSVVPFEQYQVPEGQQMKEGSRKHRRLAAIAAAREAAAQEA</sequence>
<keyword evidence="2" id="KW-0689">Ribosomal protein</keyword>
<reference evidence="5" key="1">
    <citation type="submission" date="2020-11" db="EMBL/GenBank/DDBJ databases">
        <title>Chlorella ohadii genome sequencing and assembly.</title>
        <authorList>
            <person name="Murik O."/>
            <person name="Treves H."/>
            <person name="Kedem I."/>
            <person name="Shotland Y."/>
            <person name="Kaplan A."/>
        </authorList>
    </citation>
    <scope>NUCLEOTIDE SEQUENCE</scope>
    <source>
        <strain evidence="5">1</strain>
    </source>
</reference>
<dbReference type="PANTHER" id="PTHR15893">
    <property type="entry name" value="RIBOSOMAL PROTEIN L27"/>
    <property type="match status" value="1"/>
</dbReference>
<dbReference type="HAMAP" id="MF_00539">
    <property type="entry name" value="Ribosomal_bL27"/>
    <property type="match status" value="1"/>
</dbReference>
<evidence type="ECO:0000256" key="1">
    <source>
        <dbReference type="ARBA" id="ARBA00010797"/>
    </source>
</evidence>
<dbReference type="NCBIfam" id="TIGR00062">
    <property type="entry name" value="L27"/>
    <property type="match status" value="1"/>
</dbReference>
<dbReference type="FunFam" id="2.40.50.100:FF:000060">
    <property type="entry name" value="Apicoplast ribosomal protein L27"/>
    <property type="match status" value="1"/>
</dbReference>
<dbReference type="EMBL" id="JADXDR010000240">
    <property type="protein sequence ID" value="KAI7835643.1"/>
    <property type="molecule type" value="Genomic_DNA"/>
</dbReference>
<keyword evidence="6" id="KW-1185">Reference proteome</keyword>
<dbReference type="InterPro" id="IPR001684">
    <property type="entry name" value="Ribosomal_bL27"/>
</dbReference>